<evidence type="ECO:0000256" key="2">
    <source>
        <dbReference type="SAM" id="MobiDB-lite"/>
    </source>
</evidence>
<feature type="compositionally biased region" description="Basic residues" evidence="2">
    <location>
        <begin position="8"/>
        <end position="19"/>
    </location>
</feature>
<feature type="region of interest" description="Disordered" evidence="2">
    <location>
        <begin position="1"/>
        <end position="32"/>
    </location>
</feature>
<protein>
    <submittedName>
        <fullName evidence="3">Uncharacterized protein</fullName>
    </submittedName>
</protein>
<sequence length="1900" mass="215017">MGDPLRIRPNRRSSSRRSSRPGSSFANWSPGPKLTFKGSTNTGYVEDAFARQSQLQQLGIDTLEEDDLHKLVDDPGTLQRFKALLSDEEIREMFGMMPEQDVSLIRADKNLTDIARPRVQEYMKQWKEGKREVEGDKKRHKFIEAFTSVKDYLHDETLLGKAWDGIDWVSDKVTPDKIEKPMDKYLNAGWGIGKVGEGFDKMEELVRRHNARADALRQKHGADSTMEMSEELSEWSFKKRLLTTIPRLTGLMDSPGMEGYDSPTLLTDPKRWWQESNLFIPFLESQMFGAQVVRDLADMGIGSEEGNKQFFKRAKEIEEETGDFIEANLTAWREREDIGAFTKEGILLGADPTVVAGVTLGATKALTGGARAAKGFGSAFADKWAWRRLDPAEQMKLRDTMRQNIKAGEGSDYWVNHPGELGKYIDELVETEEAAVRASIDDELFKETGQTHHELIDAQAEIVKDNIWLDGLYRSVVDDVSKEYRAGGMEILLDEGVDLTSEFAEDMLRLVEDGAEAVAESAQPLSSKLTGYQLDIARNADEQGFFIDQWSEELRSAFNDKVDFSTSPLYTGKSGDVDEWASWLSDLRTETLKAEKVAAKEYEKLQEASRKYTDATYTWTNSGIHEFKADLTKRANDIKSGFWDDHAEKLEDLLQKELDGRDWRIVKVADLAETDDILSMVKPRTHRDGLGFGKLRRFFDPSSEIQNYAKGSMDRTLLEGMVIVGRIQDMGSANTSRMVNELRTLGNWRATPYTGTLIQKRAWMGARKNKDRGLFEIYHTKTEPKRVYDADQERWVWEVDAYEGRLEGIVPKRGHKGASLHYADVFSIKGKGGKTGREVRNEIYSGITEKQHDAIDALQHAYEDLLELARKEGIDINDLGSLEEGLAYIARKAKGQTGTQELMRVAGRMSKPGFTKTRFYKEMAAGVLSGKQYYDPLETFEYYSMALHNHIAEERLRKHILAQGADWVKDVDIKTAAPDIAKKAENATKNLKAQEKSLSLVGKFAGGYTLTTAERKAVLASFPELSGKLQDMFNIERSLTWERAQKELFKTLRRAGHKYTAQQIRAAIQAVRASGGQNRSWMQKTDVENVLLKLFPDTVGDADRAASEAYDVLHQAQQGERKLQELRAKDLQKEMIEVMKGSEAYKDEAVGLRRVTQEGLRTAGHGEGRASSMNLIFQGPESDKIANRLDQFLTGQGYPVLQFASNAADAIRIMKTGMDFGVFFIQGLPLLFRNAEHWGKAMGWSLQAMVDDGARAAYIANNSNEIVDMVRHGGHLGSTEITESMSQGGWLAKLAVAKGDTGNIAQRGLGKLGQAVYQTTKRFSTQYDMFLDVARVETYKALKPTILRHGSDGDLYDLADFVNKLSGHTSSRALGIGVTQRQIENALFLFSPRYTRATASLFLDMTRGGLRGREARSALAGLMAGQYALHMAISAARGEEPNLIPGRGDWLKTNIPGIGHVGFGGKSNAIINMVWDIQDQAMTNPDGFLSINVFDKKTYDDNSFLRRLRYQTSPLSGAVLNYITGADPIGRELPDWEDIYHDDLGNRQFDMGALWTKLRSIGLEHLPFAVEGLAESGPVGFGAEWFGGQVMPERPYEVRDDLFDKYARQDLGLSLRELRKRNDYQTLKAQLENDHPELKRASDNARESEKLFGRNEERMLVRETRDIAIRELATDWNLAAKEFNSIGGSGRQFRERFWEANKVYGGQMRSLREAHPRVYADMTAYYEGKGETSQVQAATNAFMDRLFSADAQDFFGKTNYAAIDRIKSEIRQTWGDEIMDEVEKNFTVRMKERARGLDGEVDKTVLEFIDSIEGLRDYWEVGRNLARNEEEWRLWLAYENANEPTKELMRKRQYKLGRINFSAFEKKIDTARERMQKTNPDVDRWLILFYGKDPLHRQNK</sequence>
<reference evidence="3" key="1">
    <citation type="journal article" date="2014" name="Genome Biol. Evol.">
        <title>Pangenome evidence for extensive interdomain horizontal transfer affecting lineage core and shell genes in uncultured planktonic thaumarchaeota and euryarchaeota.</title>
        <authorList>
            <person name="Deschamps P."/>
            <person name="Zivanovic Y."/>
            <person name="Moreira D."/>
            <person name="Rodriguez-Valera F."/>
            <person name="Lopez-Garcia P."/>
        </authorList>
    </citation>
    <scope>NUCLEOTIDE SEQUENCE</scope>
</reference>
<evidence type="ECO:0000313" key="3">
    <source>
        <dbReference type="EMBL" id="AIF12176.1"/>
    </source>
</evidence>
<evidence type="ECO:0000256" key="1">
    <source>
        <dbReference type="SAM" id="Coils"/>
    </source>
</evidence>
<dbReference type="EMBL" id="KF900939">
    <property type="protein sequence ID" value="AIF12176.1"/>
    <property type="molecule type" value="Genomic_DNA"/>
</dbReference>
<name>A0A075H6V5_9ARCH</name>
<organism evidence="3">
    <name type="scientific">uncultured marine thaumarchaeote KM3_54_G11</name>
    <dbReference type="NCBI Taxonomy" id="1456193"/>
    <lineage>
        <taxon>Archaea</taxon>
        <taxon>Nitrososphaerota</taxon>
        <taxon>environmental samples</taxon>
    </lineage>
</organism>
<accession>A0A075H6V5</accession>
<proteinExistence type="predicted"/>
<feature type="coiled-coil region" evidence="1">
    <location>
        <begin position="1621"/>
        <end position="1648"/>
    </location>
</feature>
<keyword evidence="1" id="KW-0175">Coiled coil</keyword>